<accession>X1DH27</accession>
<gene>
    <name evidence="1" type="ORF">S01H4_57489</name>
</gene>
<feature type="non-terminal residue" evidence="1">
    <location>
        <position position="1"/>
    </location>
</feature>
<dbReference type="EMBL" id="BART01033458">
    <property type="protein sequence ID" value="GAH07595.1"/>
    <property type="molecule type" value="Genomic_DNA"/>
</dbReference>
<reference evidence="1" key="1">
    <citation type="journal article" date="2014" name="Front. Microbiol.">
        <title>High frequency of phylogenetically diverse reductive dehalogenase-homologous genes in deep subseafloor sedimentary metagenomes.</title>
        <authorList>
            <person name="Kawai M."/>
            <person name="Futagami T."/>
            <person name="Toyoda A."/>
            <person name="Takaki Y."/>
            <person name="Nishi S."/>
            <person name="Hori S."/>
            <person name="Arai W."/>
            <person name="Tsubouchi T."/>
            <person name="Morono Y."/>
            <person name="Uchiyama I."/>
            <person name="Ito T."/>
            <person name="Fujiyama A."/>
            <person name="Inagaki F."/>
            <person name="Takami H."/>
        </authorList>
    </citation>
    <scope>NUCLEOTIDE SEQUENCE</scope>
    <source>
        <strain evidence="1">Expedition CK06-06</strain>
    </source>
</reference>
<proteinExistence type="predicted"/>
<dbReference type="AlphaFoldDB" id="X1DH27"/>
<protein>
    <submittedName>
        <fullName evidence="1">Uncharacterized protein</fullName>
    </submittedName>
</protein>
<name>X1DH27_9ZZZZ</name>
<comment type="caution">
    <text evidence="1">The sequence shown here is derived from an EMBL/GenBank/DDBJ whole genome shotgun (WGS) entry which is preliminary data.</text>
</comment>
<evidence type="ECO:0000313" key="1">
    <source>
        <dbReference type="EMBL" id="GAH07595.1"/>
    </source>
</evidence>
<sequence>VDKKQEVKMKNSEMVEIVISALNKIINQKFPGAQKTKTMINSIRKLGKKYDFLKHVGISDEPTSGGFYLTQALPGINNAHPIDVAEAIQKIICDIGESLDWKDGESFIESLKREIGEKHLALEGMGVNLEHIKFVLMRQGHEVLIKKTLEALIDIVSKNTSEGFAVVAIDTAIGKLEEKHNILRNIKIDKSRYAEGANAISIMPEINNVESHKLGKAIREVIRMVGKDSF</sequence>
<feature type="non-terminal residue" evidence="1">
    <location>
        <position position="230"/>
    </location>
</feature>
<organism evidence="1">
    <name type="scientific">marine sediment metagenome</name>
    <dbReference type="NCBI Taxonomy" id="412755"/>
    <lineage>
        <taxon>unclassified sequences</taxon>
        <taxon>metagenomes</taxon>
        <taxon>ecological metagenomes</taxon>
    </lineage>
</organism>